<dbReference type="SUPFAM" id="SSF89919">
    <property type="entry name" value="Ribosome-binding factor A, RbfA"/>
    <property type="match status" value="1"/>
</dbReference>
<dbReference type="HAMAP" id="MF_00003">
    <property type="entry name" value="RbfA"/>
    <property type="match status" value="1"/>
</dbReference>
<dbReference type="PANTHER" id="PTHR33515:SF1">
    <property type="entry name" value="RIBOSOME-BINDING FACTOR A, CHLOROPLASTIC-RELATED"/>
    <property type="match status" value="1"/>
</dbReference>
<dbReference type="GO" id="GO:0043024">
    <property type="term" value="F:ribosomal small subunit binding"/>
    <property type="evidence" value="ECO:0007669"/>
    <property type="project" value="TreeGrafter"/>
</dbReference>
<evidence type="ECO:0000313" key="4">
    <source>
        <dbReference type="Proteomes" id="UP000011135"/>
    </source>
</evidence>
<reference evidence="3 4" key="1">
    <citation type="submission" date="2012-12" db="EMBL/GenBank/DDBJ databases">
        <title>Genome assembly of Fulvivirga imtechensis AK7.</title>
        <authorList>
            <person name="Nupur N."/>
            <person name="Khatri I."/>
            <person name="Kumar R."/>
            <person name="Subramanian S."/>
            <person name="Pinnaka A."/>
        </authorList>
    </citation>
    <scope>NUCLEOTIDE SEQUENCE [LARGE SCALE GENOMIC DNA]</scope>
    <source>
        <strain evidence="3 4">AK7</strain>
    </source>
</reference>
<dbReference type="Pfam" id="PF02033">
    <property type="entry name" value="RBFA"/>
    <property type="match status" value="1"/>
</dbReference>
<accession>L8JQZ8</accession>
<dbReference type="Proteomes" id="UP000011135">
    <property type="component" value="Unassembled WGS sequence"/>
</dbReference>
<dbReference type="GO" id="GO:0005829">
    <property type="term" value="C:cytosol"/>
    <property type="evidence" value="ECO:0007669"/>
    <property type="project" value="TreeGrafter"/>
</dbReference>
<dbReference type="InterPro" id="IPR015946">
    <property type="entry name" value="KH_dom-like_a/b"/>
</dbReference>
<comment type="caution">
    <text evidence="3">The sequence shown here is derived from an EMBL/GenBank/DDBJ whole genome shotgun (WGS) entry which is preliminary data.</text>
</comment>
<dbReference type="OrthoDB" id="9811910at2"/>
<keyword evidence="2" id="KW-0963">Cytoplasm</keyword>
<organism evidence="3 4">
    <name type="scientific">Fulvivirga imtechensis AK7</name>
    <dbReference type="NCBI Taxonomy" id="1237149"/>
    <lineage>
        <taxon>Bacteria</taxon>
        <taxon>Pseudomonadati</taxon>
        <taxon>Bacteroidota</taxon>
        <taxon>Cytophagia</taxon>
        <taxon>Cytophagales</taxon>
        <taxon>Fulvivirgaceae</taxon>
        <taxon>Fulvivirga</taxon>
    </lineage>
</organism>
<evidence type="ECO:0000313" key="3">
    <source>
        <dbReference type="EMBL" id="ELR71401.1"/>
    </source>
</evidence>
<comment type="subcellular location">
    <subcellularLocation>
        <location evidence="2">Cytoplasm</location>
    </subcellularLocation>
</comment>
<comment type="subunit">
    <text evidence="2">Monomer. Binds 30S ribosomal subunits, but not 50S ribosomal subunits or 70S ribosomes.</text>
</comment>
<dbReference type="Gene3D" id="3.30.300.20">
    <property type="match status" value="1"/>
</dbReference>
<dbReference type="InterPro" id="IPR000238">
    <property type="entry name" value="RbfA"/>
</dbReference>
<dbReference type="AlphaFoldDB" id="L8JQZ8"/>
<dbReference type="STRING" id="1237149.C900_02742"/>
<keyword evidence="4" id="KW-1185">Reference proteome</keyword>
<dbReference type="PATRIC" id="fig|1237149.3.peg.2497"/>
<comment type="similarity">
    <text evidence="2">Belongs to the RbfA family.</text>
</comment>
<dbReference type="eggNOG" id="COG0858">
    <property type="taxonomic scope" value="Bacteria"/>
</dbReference>
<protein>
    <recommendedName>
        <fullName evidence="2">Ribosome-binding factor A</fullName>
    </recommendedName>
</protein>
<comment type="function">
    <text evidence="2">One of several proteins that assist in the late maturation steps of the functional core of the 30S ribosomal subunit. Associates with free 30S ribosomal subunits (but not with 30S subunits that are part of 70S ribosomes or polysomes). Required for efficient processing of 16S rRNA. May interact with the 5'-terminal helix region of 16S rRNA.</text>
</comment>
<sequence length="126" mass="14670">MNESKRQQKFSKLIQRDLSDIFQKDKPGIFTNTFVTVADVKITPDLSVAKVYLSMLMVKDKNEMLEKIDRHKKEIRRDLGNKIGKQVRKVPELIFIIDEVEEKASRIDQLIDNLNIPPADSEDEKQ</sequence>
<dbReference type="PANTHER" id="PTHR33515">
    <property type="entry name" value="RIBOSOME-BINDING FACTOR A, CHLOROPLASTIC-RELATED"/>
    <property type="match status" value="1"/>
</dbReference>
<evidence type="ECO:0000256" key="1">
    <source>
        <dbReference type="ARBA" id="ARBA00022517"/>
    </source>
</evidence>
<dbReference type="RefSeq" id="WP_009580046.1">
    <property type="nucleotide sequence ID" value="NZ_AMZN01000040.1"/>
</dbReference>
<dbReference type="GO" id="GO:0030490">
    <property type="term" value="P:maturation of SSU-rRNA"/>
    <property type="evidence" value="ECO:0007669"/>
    <property type="project" value="UniProtKB-UniRule"/>
</dbReference>
<proteinExistence type="inferred from homology"/>
<name>L8JQZ8_9BACT</name>
<dbReference type="EMBL" id="AMZN01000040">
    <property type="protein sequence ID" value="ELR71401.1"/>
    <property type="molecule type" value="Genomic_DNA"/>
</dbReference>
<dbReference type="InterPro" id="IPR023799">
    <property type="entry name" value="RbfA_dom_sf"/>
</dbReference>
<dbReference type="NCBIfam" id="TIGR00082">
    <property type="entry name" value="rbfA"/>
    <property type="match status" value="1"/>
</dbReference>
<evidence type="ECO:0000256" key="2">
    <source>
        <dbReference type="HAMAP-Rule" id="MF_00003"/>
    </source>
</evidence>
<keyword evidence="1 2" id="KW-0690">Ribosome biogenesis</keyword>
<gene>
    <name evidence="2" type="primary">rbfA</name>
    <name evidence="3" type="ORF">C900_02742</name>
</gene>